<dbReference type="RefSeq" id="WP_197913003.1">
    <property type="nucleotide sequence ID" value="NZ_AP022605.1"/>
</dbReference>
<sequence>MMAKIVPGRRTADLRDRDGVVVFLIGIRINRLWRVRAWLPVFIAMPRMIVELARDPSRGLLARPRAYISGRTILLVQYWNSFEDLERYARDPEANHLPAWRAFNRRVRDNGSVGIFHETYRLAVGDIETFYGNMPVFGLAATTALAPITPEQQTAASRIGARRDDQAPVDPY</sequence>
<evidence type="ECO:0000313" key="2">
    <source>
        <dbReference type="Proteomes" id="UP000467201"/>
    </source>
</evidence>
<dbReference type="EMBL" id="AP022605">
    <property type="protein sequence ID" value="BBZ06257.1"/>
    <property type="molecule type" value="Genomic_DNA"/>
</dbReference>
<reference evidence="1 2" key="1">
    <citation type="journal article" date="2019" name="Emerg. Microbes Infect.">
        <title>Comprehensive subspecies identification of 175 nontuberculous mycobacteria species based on 7547 genomic profiles.</title>
        <authorList>
            <person name="Matsumoto Y."/>
            <person name="Kinjo T."/>
            <person name="Motooka D."/>
            <person name="Nabeya D."/>
            <person name="Jung N."/>
            <person name="Uechi K."/>
            <person name="Horii T."/>
            <person name="Iida T."/>
            <person name="Fujita J."/>
            <person name="Nakamura S."/>
        </authorList>
    </citation>
    <scope>NUCLEOTIDE SEQUENCE [LARGE SCALE GENOMIC DNA]</scope>
    <source>
        <strain evidence="1 2">JCM 12405</strain>
    </source>
</reference>
<dbReference type="InterPro" id="IPR025444">
    <property type="entry name" value="Monooxy_af470"/>
</dbReference>
<dbReference type="KEGG" id="mdr:MDOR_04260"/>
<evidence type="ECO:0000313" key="1">
    <source>
        <dbReference type="EMBL" id="BBZ06257.1"/>
    </source>
</evidence>
<protein>
    <submittedName>
        <fullName evidence="1">Transcriptional regulator</fullName>
    </submittedName>
</protein>
<organism evidence="1 2">
    <name type="scientific">Mycolicibacterium doricum</name>
    <dbReference type="NCBI Taxonomy" id="126673"/>
    <lineage>
        <taxon>Bacteria</taxon>
        <taxon>Bacillati</taxon>
        <taxon>Actinomycetota</taxon>
        <taxon>Actinomycetes</taxon>
        <taxon>Mycobacteriales</taxon>
        <taxon>Mycobacteriaceae</taxon>
        <taxon>Mycolicibacterium</taxon>
    </lineage>
</organism>
<dbReference type="Pfam" id="PF13826">
    <property type="entry name" value="Monooxy_af470-like"/>
    <property type="match status" value="1"/>
</dbReference>
<proteinExistence type="predicted"/>
<name>A0A7I7VN03_9MYCO</name>
<gene>
    <name evidence="1" type="ORF">MDOR_04260</name>
</gene>
<dbReference type="AlphaFoldDB" id="A0A7I7VN03"/>
<accession>A0A7I7VN03</accession>
<dbReference type="Proteomes" id="UP000467201">
    <property type="component" value="Chromosome"/>
</dbReference>